<evidence type="ECO:0000313" key="3">
    <source>
        <dbReference type="Proteomes" id="UP001626550"/>
    </source>
</evidence>
<accession>A0ABD2Q6G8</accession>
<keyword evidence="1" id="KW-0812">Transmembrane</keyword>
<organism evidence="2 3">
    <name type="scientific">Cichlidogyrus casuarinus</name>
    <dbReference type="NCBI Taxonomy" id="1844966"/>
    <lineage>
        <taxon>Eukaryota</taxon>
        <taxon>Metazoa</taxon>
        <taxon>Spiralia</taxon>
        <taxon>Lophotrochozoa</taxon>
        <taxon>Platyhelminthes</taxon>
        <taxon>Monogenea</taxon>
        <taxon>Monopisthocotylea</taxon>
        <taxon>Dactylogyridea</taxon>
        <taxon>Ancyrocephalidae</taxon>
        <taxon>Cichlidogyrus</taxon>
    </lineage>
</organism>
<sequence length="108" mass="11497">MSANNPQLAGNMVSPTNDTVAAELSPHVACYLWVIRTFPSLTEMIASSMYHFGLMIVLLGLFVTSGLGVSISPDVLGFAICPCGQQNALNSLDTSIVSSVYKLMLTIE</sequence>
<gene>
    <name evidence="2" type="ORF">Ciccas_006319</name>
</gene>
<keyword evidence="1" id="KW-1133">Transmembrane helix</keyword>
<feature type="transmembrane region" description="Helical" evidence="1">
    <location>
        <begin position="49"/>
        <end position="69"/>
    </location>
</feature>
<comment type="caution">
    <text evidence="2">The sequence shown here is derived from an EMBL/GenBank/DDBJ whole genome shotgun (WGS) entry which is preliminary data.</text>
</comment>
<name>A0ABD2Q6G8_9PLAT</name>
<evidence type="ECO:0000313" key="2">
    <source>
        <dbReference type="EMBL" id="KAL3315048.1"/>
    </source>
</evidence>
<proteinExistence type="predicted"/>
<reference evidence="2 3" key="1">
    <citation type="submission" date="2024-11" db="EMBL/GenBank/DDBJ databases">
        <title>Adaptive evolution of stress response genes in parasites aligns with host niche diversity.</title>
        <authorList>
            <person name="Hahn C."/>
            <person name="Resl P."/>
        </authorList>
    </citation>
    <scope>NUCLEOTIDE SEQUENCE [LARGE SCALE GENOMIC DNA]</scope>
    <source>
        <strain evidence="2">EGGRZ-B1_66</strain>
        <tissue evidence="2">Body</tissue>
    </source>
</reference>
<dbReference type="AlphaFoldDB" id="A0ABD2Q6G8"/>
<dbReference type="EMBL" id="JBJKFK010000839">
    <property type="protein sequence ID" value="KAL3315048.1"/>
    <property type="molecule type" value="Genomic_DNA"/>
</dbReference>
<evidence type="ECO:0000256" key="1">
    <source>
        <dbReference type="SAM" id="Phobius"/>
    </source>
</evidence>
<dbReference type="Proteomes" id="UP001626550">
    <property type="component" value="Unassembled WGS sequence"/>
</dbReference>
<protein>
    <submittedName>
        <fullName evidence="2">Uncharacterized protein</fullName>
    </submittedName>
</protein>
<keyword evidence="1" id="KW-0472">Membrane</keyword>
<keyword evidence="3" id="KW-1185">Reference proteome</keyword>